<dbReference type="GO" id="GO:0140268">
    <property type="term" value="C:endoplasmic reticulum-plasma membrane contact site"/>
    <property type="evidence" value="ECO:0007669"/>
    <property type="project" value="TreeGrafter"/>
</dbReference>
<dbReference type="OrthoDB" id="2162691at2759"/>
<name>A0A7R9C1G1_9CRUS</name>
<dbReference type="EMBL" id="OA889409">
    <property type="protein sequence ID" value="CAD7284218.1"/>
    <property type="molecule type" value="Genomic_DNA"/>
</dbReference>
<keyword evidence="6" id="KW-1185">Reference proteome</keyword>
<feature type="region of interest" description="Disordered" evidence="3">
    <location>
        <begin position="175"/>
        <end position="227"/>
    </location>
</feature>
<evidence type="ECO:0000259" key="4">
    <source>
        <dbReference type="PROSITE" id="PS51778"/>
    </source>
</evidence>
<dbReference type="InterPro" id="IPR031968">
    <property type="entry name" value="VASt"/>
</dbReference>
<dbReference type="InterPro" id="IPR051482">
    <property type="entry name" value="Cholesterol_transport"/>
</dbReference>
<accession>A0A7R9C1G1</accession>
<dbReference type="PANTHER" id="PTHR23319">
    <property type="entry name" value="GRAM DOMAIN CONTAINING 1B, ISOFORM E"/>
    <property type="match status" value="1"/>
</dbReference>
<evidence type="ECO:0000256" key="2">
    <source>
        <dbReference type="ARBA" id="ARBA00023136"/>
    </source>
</evidence>
<dbReference type="GO" id="GO:0005886">
    <property type="term" value="C:plasma membrane"/>
    <property type="evidence" value="ECO:0007669"/>
    <property type="project" value="TreeGrafter"/>
</dbReference>
<gene>
    <name evidence="5" type="ORF">NMOB1V02_LOCUS11825</name>
</gene>
<feature type="compositionally biased region" description="Polar residues" evidence="3">
    <location>
        <begin position="217"/>
        <end position="226"/>
    </location>
</feature>
<feature type="domain" description="VASt" evidence="4">
    <location>
        <begin position="1"/>
        <end position="123"/>
    </location>
</feature>
<dbReference type="PANTHER" id="PTHR23319:SF4">
    <property type="entry name" value="GRAM DOMAIN CONTAINING 1B, ISOFORM E"/>
    <property type="match status" value="1"/>
</dbReference>
<evidence type="ECO:0000313" key="6">
    <source>
        <dbReference type="Proteomes" id="UP000678499"/>
    </source>
</evidence>
<reference evidence="5" key="1">
    <citation type="submission" date="2020-11" db="EMBL/GenBank/DDBJ databases">
        <authorList>
            <person name="Tran Van P."/>
        </authorList>
    </citation>
    <scope>NUCLEOTIDE SEQUENCE</scope>
</reference>
<evidence type="ECO:0000256" key="3">
    <source>
        <dbReference type="SAM" id="MobiDB-lite"/>
    </source>
</evidence>
<dbReference type="GO" id="GO:0032934">
    <property type="term" value="F:sterol binding"/>
    <property type="evidence" value="ECO:0007669"/>
    <property type="project" value="TreeGrafter"/>
</dbReference>
<feature type="non-terminal residue" evidence="5">
    <location>
        <position position="1"/>
    </location>
</feature>
<dbReference type="GO" id="GO:0032366">
    <property type="term" value="P:intracellular sterol transport"/>
    <property type="evidence" value="ECO:0007669"/>
    <property type="project" value="TreeGrafter"/>
</dbReference>
<organism evidence="5">
    <name type="scientific">Notodromas monacha</name>
    <dbReference type="NCBI Taxonomy" id="399045"/>
    <lineage>
        <taxon>Eukaryota</taxon>
        <taxon>Metazoa</taxon>
        <taxon>Ecdysozoa</taxon>
        <taxon>Arthropoda</taxon>
        <taxon>Crustacea</taxon>
        <taxon>Oligostraca</taxon>
        <taxon>Ostracoda</taxon>
        <taxon>Podocopa</taxon>
        <taxon>Podocopida</taxon>
        <taxon>Cypridocopina</taxon>
        <taxon>Cypridoidea</taxon>
        <taxon>Cyprididae</taxon>
        <taxon>Notodromas</taxon>
    </lineage>
</organism>
<comment type="subcellular location">
    <subcellularLocation>
        <location evidence="1">Membrane</location>
    </subcellularLocation>
</comment>
<dbReference type="PROSITE" id="PS51778">
    <property type="entry name" value="VAST"/>
    <property type="match status" value="1"/>
</dbReference>
<proteinExistence type="predicted"/>
<protein>
    <recommendedName>
        <fullName evidence="4">VASt domain-containing protein</fullName>
    </recommendedName>
</protein>
<keyword evidence="2" id="KW-0472">Membrane</keyword>
<dbReference type="AlphaFoldDB" id="A0A7R9C1G1"/>
<evidence type="ECO:0000256" key="1">
    <source>
        <dbReference type="ARBA" id="ARBA00004370"/>
    </source>
</evidence>
<dbReference type="EMBL" id="CAJPEX010007372">
    <property type="protein sequence ID" value="CAG0924370.1"/>
    <property type="molecule type" value="Genomic_DNA"/>
</dbReference>
<dbReference type="Proteomes" id="UP000678499">
    <property type="component" value="Unassembled WGS sequence"/>
</dbReference>
<evidence type="ECO:0000313" key="5">
    <source>
        <dbReference type="EMBL" id="CAD7284218.1"/>
    </source>
</evidence>
<dbReference type="GO" id="GO:0005789">
    <property type="term" value="C:endoplasmic reticulum membrane"/>
    <property type="evidence" value="ECO:0007669"/>
    <property type="project" value="TreeGrafter"/>
</dbReference>
<dbReference type="GO" id="GO:0120015">
    <property type="term" value="F:sterol transfer activity"/>
    <property type="evidence" value="ECO:0007669"/>
    <property type="project" value="TreeGrafter"/>
</dbReference>
<dbReference type="Pfam" id="PF16016">
    <property type="entry name" value="VASt"/>
    <property type="match status" value="1"/>
</dbReference>
<sequence length="333" mass="37102">MPPNSAGERTRTTHFTVPVTGPGFSKIAATQYLRILSCSKHGYLYSVDAKMTHSGIPYGESFYVQIHYCVQRLGPNSTRLIVSAELKYVKNVWRFVKKFIEDIAWSSLEKFYKALGEQVLNLNSMNTEQRKVLMSVSQFHAAAPSEEEEAAYLQAGMRRKSLSSTALDKLLANTGESQNTASSAEDVKHQKPSVSPSHLLLPGVPPTPPPRRARSRNGSACSTPNAKFSRATRKVLGATPYERKLVMSMKAEYANEGTKQSDEAPKDFTRKLGKYLNPVAEVVTNIPRRLPDIHLIWVLHLLLLASLLTQHWSTSIRLANLEEKSLIVMESCA</sequence>